<dbReference type="SUPFAM" id="SSF110857">
    <property type="entry name" value="Gamma-glutamyl cyclotransferase-like"/>
    <property type="match status" value="1"/>
</dbReference>
<name>A0A1S2LP59_9BACI</name>
<dbReference type="PANTHER" id="PTHR12510">
    <property type="entry name" value="TROPONIN C-AKIN-1 PROTEIN"/>
    <property type="match status" value="1"/>
</dbReference>
<dbReference type="Gene3D" id="3.10.490.10">
    <property type="entry name" value="Gamma-glutamyl cyclotransferase-like"/>
    <property type="match status" value="1"/>
</dbReference>
<dbReference type="AlphaFoldDB" id="A0A1S2LP59"/>
<organism evidence="5 6">
    <name type="scientific">Anaerobacillus alkalilacustris</name>
    <dbReference type="NCBI Taxonomy" id="393763"/>
    <lineage>
        <taxon>Bacteria</taxon>
        <taxon>Bacillati</taxon>
        <taxon>Bacillota</taxon>
        <taxon>Bacilli</taxon>
        <taxon>Bacillales</taxon>
        <taxon>Bacillaceae</taxon>
        <taxon>Anaerobacillus</taxon>
    </lineage>
</organism>
<evidence type="ECO:0000259" key="4">
    <source>
        <dbReference type="Pfam" id="PF06094"/>
    </source>
</evidence>
<dbReference type="Pfam" id="PF06094">
    <property type="entry name" value="GGACT"/>
    <property type="match status" value="1"/>
</dbReference>
<protein>
    <recommendedName>
        <fullName evidence="3">Gamma-glutamylcyclotransferase family protein</fullName>
    </recommendedName>
</protein>
<dbReference type="RefSeq" id="WP_071309586.1">
    <property type="nucleotide sequence ID" value="NZ_MLQR01000028.1"/>
</dbReference>
<accession>A0A1S2LP59</accession>
<evidence type="ECO:0000256" key="3">
    <source>
        <dbReference type="RuleBase" id="RU367036"/>
    </source>
</evidence>
<evidence type="ECO:0000313" key="5">
    <source>
        <dbReference type="EMBL" id="OIJ13437.1"/>
    </source>
</evidence>
<feature type="domain" description="Gamma-glutamylcyclotransferase AIG2-like" evidence="4">
    <location>
        <begin position="3"/>
        <end position="121"/>
    </location>
</feature>
<proteinExistence type="inferred from homology"/>
<dbReference type="OrthoDB" id="8538589at2"/>
<dbReference type="PANTHER" id="PTHR12510:SF4">
    <property type="entry name" value="GAMMA-GLUTAMYLAMINECYCLOTRANSFERASE"/>
    <property type="match status" value="1"/>
</dbReference>
<keyword evidence="6" id="KW-1185">Reference proteome</keyword>
<dbReference type="InterPro" id="IPR009288">
    <property type="entry name" value="AIG2-like_dom"/>
</dbReference>
<comment type="caution">
    <text evidence="5">The sequence shown here is derived from an EMBL/GenBank/DDBJ whole genome shotgun (WGS) entry which is preliminary data.</text>
</comment>
<gene>
    <name evidence="5" type="ORF">BKP37_10720</name>
</gene>
<reference evidence="5 6" key="1">
    <citation type="submission" date="2016-10" db="EMBL/GenBank/DDBJ databases">
        <title>Draft genome sequences of four alkaliphilic bacteria belonging to the Anaerobacillus genus.</title>
        <authorList>
            <person name="Bassil N.M."/>
            <person name="Lloyd J.R."/>
        </authorList>
    </citation>
    <scope>NUCLEOTIDE SEQUENCE [LARGE SCALE GENOMIC DNA]</scope>
    <source>
        <strain evidence="5 6">DSM 18345</strain>
    </source>
</reference>
<dbReference type="EMBL" id="MLQR01000028">
    <property type="protein sequence ID" value="OIJ13437.1"/>
    <property type="molecule type" value="Genomic_DNA"/>
</dbReference>
<dbReference type="InterPro" id="IPR013024">
    <property type="entry name" value="GGCT-like"/>
</dbReference>
<dbReference type="CDD" id="cd06661">
    <property type="entry name" value="GGCT_like"/>
    <property type="match status" value="1"/>
</dbReference>
<dbReference type="GO" id="GO:0061929">
    <property type="term" value="F:gamma-glutamylaminecyclotransferase activity"/>
    <property type="evidence" value="ECO:0007669"/>
    <property type="project" value="InterPro"/>
</dbReference>
<evidence type="ECO:0000313" key="6">
    <source>
        <dbReference type="Proteomes" id="UP000179524"/>
    </source>
</evidence>
<evidence type="ECO:0000256" key="2">
    <source>
        <dbReference type="PIRSR" id="PIRSR639126-1"/>
    </source>
</evidence>
<dbReference type="GO" id="GO:0005829">
    <property type="term" value="C:cytosol"/>
    <property type="evidence" value="ECO:0007669"/>
    <property type="project" value="TreeGrafter"/>
</dbReference>
<dbReference type="InterPro" id="IPR039126">
    <property type="entry name" value="GGACT"/>
</dbReference>
<feature type="active site" description="Proton acceptor" evidence="2">
    <location>
        <position position="71"/>
    </location>
</feature>
<comment type="similarity">
    <text evidence="1 3">Belongs to the gamma-glutamylcyclotransferase family.</text>
</comment>
<sequence>MLLFVYGTLRKALENSCLLTNAKVVADIAYTNGVLFQTKYGYPAMLQGDLTVYGELYEITENMLPKLDELEDYVEGRKINLYERKTQTVFTNKNKFVAMVYILSNHKKDIVTKQIINGDWKEYIQSKMN</sequence>
<evidence type="ECO:0000256" key="1">
    <source>
        <dbReference type="ARBA" id="ARBA00008861"/>
    </source>
</evidence>
<dbReference type="InterPro" id="IPR036568">
    <property type="entry name" value="GGCT-like_sf"/>
</dbReference>
<dbReference type="Proteomes" id="UP000179524">
    <property type="component" value="Unassembled WGS sequence"/>
</dbReference>